<protein>
    <submittedName>
        <fullName evidence="2">Uncharacterized protein</fullName>
    </submittedName>
</protein>
<keyword evidence="1" id="KW-0472">Membrane</keyword>
<keyword evidence="3" id="KW-1185">Reference proteome</keyword>
<feature type="transmembrane region" description="Helical" evidence="1">
    <location>
        <begin position="95"/>
        <end position="117"/>
    </location>
</feature>
<keyword evidence="1" id="KW-0812">Transmembrane</keyword>
<dbReference type="AlphaFoldDB" id="A0A0Q9W1R8"/>
<dbReference type="eggNOG" id="ENOG502T970">
    <property type="taxonomic scope" value="Eukaryota"/>
</dbReference>
<dbReference type="EMBL" id="CH940652">
    <property type="protein sequence ID" value="KRF79081.1"/>
    <property type="molecule type" value="Genomic_DNA"/>
</dbReference>
<organism evidence="2 3">
    <name type="scientific">Drosophila virilis</name>
    <name type="common">Fruit fly</name>
    <dbReference type="NCBI Taxonomy" id="7244"/>
    <lineage>
        <taxon>Eukaryota</taxon>
        <taxon>Metazoa</taxon>
        <taxon>Ecdysozoa</taxon>
        <taxon>Arthropoda</taxon>
        <taxon>Hexapoda</taxon>
        <taxon>Insecta</taxon>
        <taxon>Pterygota</taxon>
        <taxon>Neoptera</taxon>
        <taxon>Endopterygota</taxon>
        <taxon>Diptera</taxon>
        <taxon>Brachycera</taxon>
        <taxon>Muscomorpha</taxon>
        <taxon>Ephydroidea</taxon>
        <taxon>Drosophilidae</taxon>
        <taxon>Drosophila</taxon>
    </lineage>
</organism>
<name>A0A0Q9W1R8_DROVI</name>
<keyword evidence="1" id="KW-1133">Transmembrane helix</keyword>
<evidence type="ECO:0000256" key="1">
    <source>
        <dbReference type="SAM" id="Phobius"/>
    </source>
</evidence>
<dbReference type="InParanoid" id="A0A0Q9W1R8"/>
<evidence type="ECO:0000313" key="3">
    <source>
        <dbReference type="Proteomes" id="UP000008792"/>
    </source>
</evidence>
<reference evidence="2 3" key="1">
    <citation type="journal article" date="2007" name="Nature">
        <title>Evolution of genes and genomes on the Drosophila phylogeny.</title>
        <authorList>
            <consortium name="Drosophila 12 Genomes Consortium"/>
            <person name="Clark A.G."/>
            <person name="Eisen M.B."/>
            <person name="Smith D.R."/>
            <person name="Bergman C.M."/>
            <person name="Oliver B."/>
            <person name="Markow T.A."/>
            <person name="Kaufman T.C."/>
            <person name="Kellis M."/>
            <person name="Gelbart W."/>
            <person name="Iyer V.N."/>
            <person name="Pollard D.A."/>
            <person name="Sackton T.B."/>
            <person name="Larracuente A.M."/>
            <person name="Singh N.D."/>
            <person name="Abad J.P."/>
            <person name="Abt D.N."/>
            <person name="Adryan B."/>
            <person name="Aguade M."/>
            <person name="Akashi H."/>
            <person name="Anderson W.W."/>
            <person name="Aquadro C.F."/>
            <person name="Ardell D.H."/>
            <person name="Arguello R."/>
            <person name="Artieri C.G."/>
            <person name="Barbash D.A."/>
            <person name="Barker D."/>
            <person name="Barsanti P."/>
            <person name="Batterham P."/>
            <person name="Batzoglou S."/>
            <person name="Begun D."/>
            <person name="Bhutkar A."/>
            <person name="Blanco E."/>
            <person name="Bosak S.A."/>
            <person name="Bradley R.K."/>
            <person name="Brand A.D."/>
            <person name="Brent M.R."/>
            <person name="Brooks A.N."/>
            <person name="Brown R.H."/>
            <person name="Butlin R.K."/>
            <person name="Caggese C."/>
            <person name="Calvi B.R."/>
            <person name="Bernardo de Carvalho A."/>
            <person name="Caspi A."/>
            <person name="Castrezana S."/>
            <person name="Celniker S.E."/>
            <person name="Chang J.L."/>
            <person name="Chapple C."/>
            <person name="Chatterji S."/>
            <person name="Chinwalla A."/>
            <person name="Civetta A."/>
            <person name="Clifton S.W."/>
            <person name="Comeron J.M."/>
            <person name="Costello J.C."/>
            <person name="Coyne J.A."/>
            <person name="Daub J."/>
            <person name="David R.G."/>
            <person name="Delcher A.L."/>
            <person name="Delehaunty K."/>
            <person name="Do C.B."/>
            <person name="Ebling H."/>
            <person name="Edwards K."/>
            <person name="Eickbush T."/>
            <person name="Evans J.D."/>
            <person name="Filipski A."/>
            <person name="Findeiss S."/>
            <person name="Freyhult E."/>
            <person name="Fulton L."/>
            <person name="Fulton R."/>
            <person name="Garcia A.C."/>
            <person name="Gardiner A."/>
            <person name="Garfield D.A."/>
            <person name="Garvin B.E."/>
            <person name="Gibson G."/>
            <person name="Gilbert D."/>
            <person name="Gnerre S."/>
            <person name="Godfrey J."/>
            <person name="Good R."/>
            <person name="Gotea V."/>
            <person name="Gravely B."/>
            <person name="Greenberg A.J."/>
            <person name="Griffiths-Jones S."/>
            <person name="Gross S."/>
            <person name="Guigo R."/>
            <person name="Gustafson E.A."/>
            <person name="Haerty W."/>
            <person name="Hahn M.W."/>
            <person name="Halligan D.L."/>
            <person name="Halpern A.L."/>
            <person name="Halter G.M."/>
            <person name="Han M.V."/>
            <person name="Heger A."/>
            <person name="Hillier L."/>
            <person name="Hinrichs A.S."/>
            <person name="Holmes I."/>
            <person name="Hoskins R.A."/>
            <person name="Hubisz M.J."/>
            <person name="Hultmark D."/>
            <person name="Huntley M.A."/>
            <person name="Jaffe D.B."/>
            <person name="Jagadeeshan S."/>
            <person name="Jeck W.R."/>
            <person name="Johnson J."/>
            <person name="Jones C.D."/>
            <person name="Jordan W.C."/>
            <person name="Karpen G.H."/>
            <person name="Kataoka E."/>
            <person name="Keightley P.D."/>
            <person name="Kheradpour P."/>
            <person name="Kirkness E.F."/>
            <person name="Koerich L.B."/>
            <person name="Kristiansen K."/>
            <person name="Kudrna D."/>
            <person name="Kulathinal R.J."/>
            <person name="Kumar S."/>
            <person name="Kwok R."/>
            <person name="Lander E."/>
            <person name="Langley C.H."/>
            <person name="Lapoint R."/>
            <person name="Lazzaro B.P."/>
            <person name="Lee S.J."/>
            <person name="Levesque L."/>
            <person name="Li R."/>
            <person name="Lin C.F."/>
            <person name="Lin M.F."/>
            <person name="Lindblad-Toh K."/>
            <person name="Llopart A."/>
            <person name="Long M."/>
            <person name="Low L."/>
            <person name="Lozovsky E."/>
            <person name="Lu J."/>
            <person name="Luo M."/>
            <person name="Machado C.A."/>
            <person name="Makalowski W."/>
            <person name="Marzo M."/>
            <person name="Matsuda M."/>
            <person name="Matzkin L."/>
            <person name="McAllister B."/>
            <person name="McBride C.S."/>
            <person name="McKernan B."/>
            <person name="McKernan K."/>
            <person name="Mendez-Lago M."/>
            <person name="Minx P."/>
            <person name="Mollenhauer M.U."/>
            <person name="Montooth K."/>
            <person name="Mount S.M."/>
            <person name="Mu X."/>
            <person name="Myers E."/>
            <person name="Negre B."/>
            <person name="Newfeld S."/>
            <person name="Nielsen R."/>
            <person name="Noor M.A."/>
            <person name="O'Grady P."/>
            <person name="Pachter L."/>
            <person name="Papaceit M."/>
            <person name="Parisi M.J."/>
            <person name="Parisi M."/>
            <person name="Parts L."/>
            <person name="Pedersen J.S."/>
            <person name="Pesole G."/>
            <person name="Phillippy A.M."/>
            <person name="Ponting C.P."/>
            <person name="Pop M."/>
            <person name="Porcelli D."/>
            <person name="Powell J.R."/>
            <person name="Prohaska S."/>
            <person name="Pruitt K."/>
            <person name="Puig M."/>
            <person name="Quesneville H."/>
            <person name="Ram K.R."/>
            <person name="Rand D."/>
            <person name="Rasmussen M.D."/>
            <person name="Reed L.K."/>
            <person name="Reenan R."/>
            <person name="Reily A."/>
            <person name="Remington K.A."/>
            <person name="Rieger T.T."/>
            <person name="Ritchie M.G."/>
            <person name="Robin C."/>
            <person name="Rogers Y.H."/>
            <person name="Rohde C."/>
            <person name="Rozas J."/>
            <person name="Rubenfield M.J."/>
            <person name="Ruiz A."/>
            <person name="Russo S."/>
            <person name="Salzberg S.L."/>
            <person name="Sanchez-Gracia A."/>
            <person name="Saranga D.J."/>
            <person name="Sato H."/>
            <person name="Schaeffer S.W."/>
            <person name="Schatz M.C."/>
            <person name="Schlenke T."/>
            <person name="Schwartz R."/>
            <person name="Segarra C."/>
            <person name="Singh R.S."/>
            <person name="Sirot L."/>
            <person name="Sirota M."/>
            <person name="Sisneros N.B."/>
            <person name="Smith C.D."/>
            <person name="Smith T.F."/>
            <person name="Spieth J."/>
            <person name="Stage D.E."/>
            <person name="Stark A."/>
            <person name="Stephan W."/>
            <person name="Strausberg R.L."/>
            <person name="Strempel S."/>
            <person name="Sturgill D."/>
            <person name="Sutton G."/>
            <person name="Sutton G.G."/>
            <person name="Tao W."/>
            <person name="Teichmann S."/>
            <person name="Tobari Y.N."/>
            <person name="Tomimura Y."/>
            <person name="Tsolas J.M."/>
            <person name="Valente V.L."/>
            <person name="Venter E."/>
            <person name="Venter J.C."/>
            <person name="Vicario S."/>
            <person name="Vieira F.G."/>
            <person name="Vilella A.J."/>
            <person name="Villasante A."/>
            <person name="Walenz B."/>
            <person name="Wang J."/>
            <person name="Wasserman M."/>
            <person name="Watts T."/>
            <person name="Wilson D."/>
            <person name="Wilson R.K."/>
            <person name="Wing R.A."/>
            <person name="Wolfner M.F."/>
            <person name="Wong A."/>
            <person name="Wong G.K."/>
            <person name="Wu C.I."/>
            <person name="Wu G."/>
            <person name="Yamamoto D."/>
            <person name="Yang H.P."/>
            <person name="Yang S.P."/>
            <person name="Yorke J.A."/>
            <person name="Yoshida K."/>
            <person name="Zdobnov E."/>
            <person name="Zhang P."/>
            <person name="Zhang Y."/>
            <person name="Zimin A.V."/>
            <person name="Baldwin J."/>
            <person name="Abdouelleil A."/>
            <person name="Abdulkadir J."/>
            <person name="Abebe A."/>
            <person name="Abera B."/>
            <person name="Abreu J."/>
            <person name="Acer S.C."/>
            <person name="Aftuck L."/>
            <person name="Alexander A."/>
            <person name="An P."/>
            <person name="Anderson E."/>
            <person name="Anderson S."/>
            <person name="Arachi H."/>
            <person name="Azer M."/>
            <person name="Bachantsang P."/>
            <person name="Barry A."/>
            <person name="Bayul T."/>
            <person name="Berlin A."/>
            <person name="Bessette D."/>
            <person name="Bloom T."/>
            <person name="Blye J."/>
            <person name="Boguslavskiy L."/>
            <person name="Bonnet C."/>
            <person name="Boukhgalter B."/>
            <person name="Bourzgui I."/>
            <person name="Brown A."/>
            <person name="Cahill P."/>
            <person name="Channer S."/>
            <person name="Cheshatsang Y."/>
            <person name="Chuda L."/>
            <person name="Citroen M."/>
            <person name="Collymore A."/>
            <person name="Cooke P."/>
            <person name="Costello M."/>
            <person name="D'Aco K."/>
            <person name="Daza R."/>
            <person name="De Haan G."/>
            <person name="DeGray S."/>
            <person name="DeMaso C."/>
            <person name="Dhargay N."/>
            <person name="Dooley K."/>
            <person name="Dooley E."/>
            <person name="Doricent M."/>
            <person name="Dorje P."/>
            <person name="Dorjee K."/>
            <person name="Dupes A."/>
            <person name="Elong R."/>
            <person name="Falk J."/>
            <person name="Farina A."/>
            <person name="Faro S."/>
            <person name="Ferguson D."/>
            <person name="Fisher S."/>
            <person name="Foley C.D."/>
            <person name="Franke A."/>
            <person name="Friedrich D."/>
            <person name="Gadbois L."/>
            <person name="Gearin G."/>
            <person name="Gearin C.R."/>
            <person name="Giannoukos G."/>
            <person name="Goode T."/>
            <person name="Graham J."/>
            <person name="Grandbois E."/>
            <person name="Grewal S."/>
            <person name="Gyaltsen K."/>
            <person name="Hafez N."/>
            <person name="Hagos B."/>
            <person name="Hall J."/>
            <person name="Henson C."/>
            <person name="Hollinger A."/>
            <person name="Honan T."/>
            <person name="Huard M.D."/>
            <person name="Hughes L."/>
            <person name="Hurhula B."/>
            <person name="Husby M.E."/>
            <person name="Kamat A."/>
            <person name="Kanga B."/>
            <person name="Kashin S."/>
            <person name="Khazanovich D."/>
            <person name="Kisner P."/>
            <person name="Lance K."/>
            <person name="Lara M."/>
            <person name="Lee W."/>
            <person name="Lennon N."/>
            <person name="Letendre F."/>
            <person name="LeVine R."/>
            <person name="Lipovsky A."/>
            <person name="Liu X."/>
            <person name="Liu J."/>
            <person name="Liu S."/>
            <person name="Lokyitsang T."/>
            <person name="Lokyitsang Y."/>
            <person name="Lubonja R."/>
            <person name="Lui A."/>
            <person name="MacDonald P."/>
            <person name="Magnisalis V."/>
            <person name="Maru K."/>
            <person name="Matthews C."/>
            <person name="McCusker W."/>
            <person name="McDonough S."/>
            <person name="Mehta T."/>
            <person name="Meldrim J."/>
            <person name="Meneus L."/>
            <person name="Mihai O."/>
            <person name="Mihalev A."/>
            <person name="Mihova T."/>
            <person name="Mittelman R."/>
            <person name="Mlenga V."/>
            <person name="Montmayeur A."/>
            <person name="Mulrain L."/>
            <person name="Navidi A."/>
            <person name="Naylor J."/>
            <person name="Negash T."/>
            <person name="Nguyen T."/>
            <person name="Nguyen N."/>
            <person name="Nicol R."/>
            <person name="Norbu C."/>
            <person name="Norbu N."/>
            <person name="Novod N."/>
            <person name="O'Neill B."/>
            <person name="Osman S."/>
            <person name="Markiewicz E."/>
            <person name="Oyono O.L."/>
            <person name="Patti C."/>
            <person name="Phunkhang P."/>
            <person name="Pierre F."/>
            <person name="Priest M."/>
            <person name="Raghuraman S."/>
            <person name="Rege F."/>
            <person name="Reyes R."/>
            <person name="Rise C."/>
            <person name="Rogov P."/>
            <person name="Ross K."/>
            <person name="Ryan E."/>
            <person name="Settipalli S."/>
            <person name="Shea T."/>
            <person name="Sherpa N."/>
            <person name="Shi L."/>
            <person name="Shih D."/>
            <person name="Sparrow T."/>
            <person name="Spaulding J."/>
            <person name="Stalker J."/>
            <person name="Stange-Thomann N."/>
            <person name="Stavropoulos S."/>
            <person name="Stone C."/>
            <person name="Strader C."/>
            <person name="Tesfaye S."/>
            <person name="Thomson T."/>
            <person name="Thoulutsang Y."/>
            <person name="Thoulutsang D."/>
            <person name="Topham K."/>
            <person name="Topping I."/>
            <person name="Tsamla T."/>
            <person name="Vassiliev H."/>
            <person name="Vo A."/>
            <person name="Wangchuk T."/>
            <person name="Wangdi T."/>
            <person name="Weiand M."/>
            <person name="Wilkinson J."/>
            <person name="Wilson A."/>
            <person name="Yadav S."/>
            <person name="Young G."/>
            <person name="Yu Q."/>
            <person name="Zembek L."/>
            <person name="Zhong D."/>
            <person name="Zimmer A."/>
            <person name="Zwirko Z."/>
            <person name="Jaffe D.B."/>
            <person name="Alvarez P."/>
            <person name="Brockman W."/>
            <person name="Butler J."/>
            <person name="Chin C."/>
            <person name="Gnerre S."/>
            <person name="Grabherr M."/>
            <person name="Kleber M."/>
            <person name="Mauceli E."/>
            <person name="MacCallum I."/>
        </authorList>
    </citation>
    <scope>NUCLEOTIDE SEQUENCE [LARGE SCALE GENOMIC DNA]</scope>
    <source>
        <strain evidence="3">Tucson 15010-1051.87</strain>
    </source>
</reference>
<evidence type="ECO:0000313" key="2">
    <source>
        <dbReference type="EMBL" id="KRF79081.1"/>
    </source>
</evidence>
<accession>A0A0Q9W1R8</accession>
<sequence length="182" mass="21105">MNPICKQNINSAECQQWISEVFAHCNRLLVDKQLEFWDDWWLHEPTVPAYQVPHLMSAYDCQKLRKQIERELTEAASLSPEIRLQLNDLNSTWRVVLFVFVVCLALCIIGSMVWLLNSMLQRAAHPRFKDYERQGRGRRKCRNASPRSFISFSKPCHPQAYLGPYRTNRIIVPGGACGAAKR</sequence>
<gene>
    <name evidence="2" type="primary">Dvir\GJ10081</name>
    <name evidence="2" type="ORF">Dvir_GJ10081</name>
</gene>
<proteinExistence type="predicted"/>
<dbReference type="Proteomes" id="UP000008792">
    <property type="component" value="Unassembled WGS sequence"/>
</dbReference>